<sequence>MKPEHTYELIEIFTGNSIAAQFVKGYLEHAGIEVLLQNEYMSTLAPWHSGGNGSGAIKVSISENDYEKALPLLEVYFKKIKSVY</sequence>
<keyword evidence="3" id="KW-1185">Reference proteome</keyword>
<name>A0A9W6B907_9FLAO</name>
<dbReference type="Pfam" id="PF09413">
    <property type="entry name" value="DUF2007"/>
    <property type="match status" value="1"/>
</dbReference>
<gene>
    <name evidence="2" type="ORF">NBRC110019_31610</name>
</gene>
<evidence type="ECO:0000259" key="1">
    <source>
        <dbReference type="Pfam" id="PF09413"/>
    </source>
</evidence>
<comment type="caution">
    <text evidence="2">The sequence shown here is derived from an EMBL/GenBank/DDBJ whole genome shotgun (WGS) entry which is preliminary data.</text>
</comment>
<feature type="domain" description="DUF2007" evidence="1">
    <location>
        <begin position="12"/>
        <end position="74"/>
    </location>
</feature>
<dbReference type="RefSeq" id="WP_281756500.1">
    <property type="nucleotide sequence ID" value="NZ_BRVP01000036.1"/>
</dbReference>
<protein>
    <recommendedName>
        <fullName evidence="1">DUF2007 domain-containing protein</fullName>
    </recommendedName>
</protein>
<dbReference type="InterPro" id="IPR018551">
    <property type="entry name" value="DUF2007"/>
</dbReference>
<dbReference type="InterPro" id="IPR011322">
    <property type="entry name" value="N-reg_PII-like_a/b"/>
</dbReference>
<dbReference type="SUPFAM" id="SSF54913">
    <property type="entry name" value="GlnB-like"/>
    <property type="match status" value="1"/>
</dbReference>
<evidence type="ECO:0000313" key="2">
    <source>
        <dbReference type="EMBL" id="GLB54120.1"/>
    </source>
</evidence>
<organism evidence="2 3">
    <name type="scientific">Neptunitalea chrysea</name>
    <dbReference type="NCBI Taxonomy" id="1647581"/>
    <lineage>
        <taxon>Bacteria</taxon>
        <taxon>Pseudomonadati</taxon>
        <taxon>Bacteroidota</taxon>
        <taxon>Flavobacteriia</taxon>
        <taxon>Flavobacteriales</taxon>
        <taxon>Flavobacteriaceae</taxon>
        <taxon>Neptunitalea</taxon>
    </lineage>
</organism>
<dbReference type="Proteomes" id="UP001143545">
    <property type="component" value="Unassembled WGS sequence"/>
</dbReference>
<evidence type="ECO:0000313" key="3">
    <source>
        <dbReference type="Proteomes" id="UP001143545"/>
    </source>
</evidence>
<proteinExistence type="predicted"/>
<dbReference type="Gene3D" id="3.30.70.790">
    <property type="entry name" value="UreE, C-terminal domain"/>
    <property type="match status" value="1"/>
</dbReference>
<dbReference type="AlphaFoldDB" id="A0A9W6B907"/>
<accession>A0A9W6B907</accession>
<dbReference type="EMBL" id="BRVP01000036">
    <property type="protein sequence ID" value="GLB54120.1"/>
    <property type="molecule type" value="Genomic_DNA"/>
</dbReference>
<reference evidence="2" key="1">
    <citation type="submission" date="2022-07" db="EMBL/GenBank/DDBJ databases">
        <title>Taxonomy of Novel Oxalotrophic and Methylotrophic Bacteria.</title>
        <authorList>
            <person name="Sahin N."/>
            <person name="Tani A."/>
        </authorList>
    </citation>
    <scope>NUCLEOTIDE SEQUENCE</scope>
    <source>
        <strain evidence="2">AM327</strain>
    </source>
</reference>